<name>A0A392VDN7_9FABA</name>
<feature type="region of interest" description="Disordered" evidence="1">
    <location>
        <begin position="1"/>
        <end position="25"/>
    </location>
</feature>
<proteinExistence type="predicted"/>
<dbReference type="InterPro" id="IPR018247">
    <property type="entry name" value="EF_Hand_1_Ca_BS"/>
</dbReference>
<organism evidence="2 3">
    <name type="scientific">Trifolium medium</name>
    <dbReference type="NCBI Taxonomy" id="97028"/>
    <lineage>
        <taxon>Eukaryota</taxon>
        <taxon>Viridiplantae</taxon>
        <taxon>Streptophyta</taxon>
        <taxon>Embryophyta</taxon>
        <taxon>Tracheophyta</taxon>
        <taxon>Spermatophyta</taxon>
        <taxon>Magnoliopsida</taxon>
        <taxon>eudicotyledons</taxon>
        <taxon>Gunneridae</taxon>
        <taxon>Pentapetalae</taxon>
        <taxon>rosids</taxon>
        <taxon>fabids</taxon>
        <taxon>Fabales</taxon>
        <taxon>Fabaceae</taxon>
        <taxon>Papilionoideae</taxon>
        <taxon>50 kb inversion clade</taxon>
        <taxon>NPAAA clade</taxon>
        <taxon>Hologalegina</taxon>
        <taxon>IRL clade</taxon>
        <taxon>Trifolieae</taxon>
        <taxon>Trifolium</taxon>
    </lineage>
</organism>
<keyword evidence="3" id="KW-1185">Reference proteome</keyword>
<evidence type="ECO:0000313" key="3">
    <source>
        <dbReference type="Proteomes" id="UP000265520"/>
    </source>
</evidence>
<sequence>NFSGEWMPDENQTGRIGVMDVERIH</sequence>
<reference evidence="2 3" key="1">
    <citation type="journal article" date="2018" name="Front. Plant Sci.">
        <title>Red Clover (Trifolium pratense) and Zigzag Clover (T. medium) - A Picture of Genomic Similarities and Differences.</title>
        <authorList>
            <person name="Dluhosova J."/>
            <person name="Istvanek J."/>
            <person name="Nedelnik J."/>
            <person name="Repkova J."/>
        </authorList>
    </citation>
    <scope>NUCLEOTIDE SEQUENCE [LARGE SCALE GENOMIC DNA]</scope>
    <source>
        <strain evidence="3">cv. 10/8</strain>
        <tissue evidence="2">Leaf</tissue>
    </source>
</reference>
<evidence type="ECO:0000313" key="2">
    <source>
        <dbReference type="EMBL" id="MCI86504.1"/>
    </source>
</evidence>
<dbReference type="AlphaFoldDB" id="A0A392VDN7"/>
<comment type="caution">
    <text evidence="2">The sequence shown here is derived from an EMBL/GenBank/DDBJ whole genome shotgun (WGS) entry which is preliminary data.</text>
</comment>
<protein>
    <submittedName>
        <fullName evidence="2">Uncharacterized protein</fullName>
    </submittedName>
</protein>
<accession>A0A392VDN7</accession>
<dbReference type="Proteomes" id="UP000265520">
    <property type="component" value="Unassembled WGS sequence"/>
</dbReference>
<dbReference type="PROSITE" id="PS00018">
    <property type="entry name" value="EF_HAND_1"/>
    <property type="match status" value="1"/>
</dbReference>
<feature type="non-terminal residue" evidence="2">
    <location>
        <position position="1"/>
    </location>
</feature>
<evidence type="ECO:0000256" key="1">
    <source>
        <dbReference type="SAM" id="MobiDB-lite"/>
    </source>
</evidence>
<dbReference type="EMBL" id="LXQA011142431">
    <property type="protein sequence ID" value="MCI86504.1"/>
    <property type="molecule type" value="Genomic_DNA"/>
</dbReference>